<evidence type="ECO:0008006" key="3">
    <source>
        <dbReference type="Google" id="ProtNLM"/>
    </source>
</evidence>
<sequence length="500" mass="57157">MFPSSIARRVAEELGNIHLLDEVKDEIYSVLSEIHRPNSFACCGVAKDAEDPGLFLIDHGPIRLPLSKDGAEAIISKSTQSSFGKGSQTIVDTLFRKSWQLNPSQFAIYNSKWDQIVSDIASKVHGELFIDCDVKNVFAQLYKTLLYEEGAFFKPHKDSEKAPGMFGTLAICLQSPHKGGELIATFNGETKSIKTAPNSGLDISYAAWNADVLHEVKPVVSVYRLLLTYNLIRLRVDHDRLDISHTPFDYKEDLVSALTKYEDGEQEPNSKFPSFLIYRLEHQYTQASLRADLLKEADIGQLQFLKQVTDDLGFGVYLASMEKEIKMSDEREDESEISRDISLTYVVDLDGTRIDDQRSRLEVDVNEEMIIGSEAYDEEEMDDEEYSGYIGNEGCTATFWYRDTVVVIVPPLKKIDFLYRCDKRYEHVSSWISQLRQAPETDEAVQRDLRDLCDVVIVNMDKYRSRWIWESPEERSIGSHSLTKFLQPRCNARDWICTTR</sequence>
<evidence type="ECO:0000313" key="2">
    <source>
        <dbReference type="Proteomes" id="UP000053789"/>
    </source>
</evidence>
<dbReference type="EMBL" id="KN846982">
    <property type="protein sequence ID" value="KIW97336.1"/>
    <property type="molecule type" value="Genomic_DNA"/>
</dbReference>
<dbReference type="PANTHER" id="PTHR33099:SF7">
    <property type="entry name" value="MYND-TYPE DOMAIN-CONTAINING PROTEIN"/>
    <property type="match status" value="1"/>
</dbReference>
<gene>
    <name evidence="1" type="ORF">Z519_02728</name>
</gene>
<evidence type="ECO:0000313" key="1">
    <source>
        <dbReference type="EMBL" id="KIW97336.1"/>
    </source>
</evidence>
<dbReference type="HOGENOM" id="CLU_007520_2_1_1"/>
<accession>A0A0D2F4Z5</accession>
<keyword evidence="2" id="KW-1185">Reference proteome</keyword>
<reference evidence="1" key="1">
    <citation type="submission" date="2015-01" db="EMBL/GenBank/DDBJ databases">
        <title>The Genome Sequence of Cladophialophora bantiana CBS 173.52.</title>
        <authorList>
            <consortium name="The Broad Institute Genomics Platform"/>
            <person name="Cuomo C."/>
            <person name="de Hoog S."/>
            <person name="Gorbushina A."/>
            <person name="Stielow B."/>
            <person name="Teixiera M."/>
            <person name="Abouelleil A."/>
            <person name="Chapman S.B."/>
            <person name="Priest M."/>
            <person name="Young S.K."/>
            <person name="Wortman J."/>
            <person name="Nusbaum C."/>
            <person name="Birren B."/>
        </authorList>
    </citation>
    <scope>NUCLEOTIDE SEQUENCE [LARGE SCALE GENOMIC DNA]</scope>
    <source>
        <strain evidence="1">CBS 173.52</strain>
    </source>
</reference>
<organism evidence="1 2">
    <name type="scientific">Cladophialophora bantiana (strain ATCC 10958 / CBS 173.52 / CDC B-1940 / NIH 8579)</name>
    <name type="common">Xylohypha bantiana</name>
    <dbReference type="NCBI Taxonomy" id="1442370"/>
    <lineage>
        <taxon>Eukaryota</taxon>
        <taxon>Fungi</taxon>
        <taxon>Dikarya</taxon>
        <taxon>Ascomycota</taxon>
        <taxon>Pezizomycotina</taxon>
        <taxon>Eurotiomycetes</taxon>
        <taxon>Chaetothyriomycetidae</taxon>
        <taxon>Chaetothyriales</taxon>
        <taxon>Herpotrichiellaceae</taxon>
        <taxon>Cladophialophora</taxon>
    </lineage>
</organism>
<dbReference type="GeneID" id="27695656"/>
<dbReference type="PANTHER" id="PTHR33099">
    <property type="entry name" value="FE2OG DIOXYGENASE DOMAIN-CONTAINING PROTEIN"/>
    <property type="match status" value="1"/>
</dbReference>
<dbReference type="VEuPathDB" id="FungiDB:Z519_02728"/>
<dbReference type="Gene3D" id="2.60.120.620">
    <property type="entry name" value="q2cbj1_9rhob like domain"/>
    <property type="match status" value="1"/>
</dbReference>
<dbReference type="RefSeq" id="XP_016624005.1">
    <property type="nucleotide sequence ID" value="XM_016760484.1"/>
</dbReference>
<dbReference type="Proteomes" id="UP000053789">
    <property type="component" value="Unassembled WGS sequence"/>
</dbReference>
<name>A0A0D2F4Z5_CLAB1</name>
<proteinExistence type="predicted"/>
<protein>
    <recommendedName>
        <fullName evidence="3">Prolyl 4-hydroxylase alpha subunit Fe(2+) 2OG dioxygenase domain-containing protein</fullName>
    </recommendedName>
</protein>
<dbReference type="AlphaFoldDB" id="A0A0D2F4Z5"/>
<dbReference type="OrthoDB" id="4157600at2759"/>